<feature type="region of interest" description="Disordered" evidence="12">
    <location>
        <begin position="55"/>
        <end position="135"/>
    </location>
</feature>
<comment type="catalytic activity">
    <reaction evidence="10">
        <text>[molybdopterin-synthase sulfur-carrier protein]-C-terminal Gly-Gly + ATP + H(+) = [molybdopterin-synthase sulfur-carrier protein]-C-terminal Gly-Gly-AMP + diphosphate</text>
        <dbReference type="Rhea" id="RHEA:43616"/>
        <dbReference type="Rhea" id="RHEA-COMP:12159"/>
        <dbReference type="Rhea" id="RHEA-COMP:12202"/>
        <dbReference type="ChEBI" id="CHEBI:15378"/>
        <dbReference type="ChEBI" id="CHEBI:30616"/>
        <dbReference type="ChEBI" id="CHEBI:33019"/>
        <dbReference type="ChEBI" id="CHEBI:90618"/>
        <dbReference type="ChEBI" id="CHEBI:90778"/>
        <dbReference type="EC" id="2.7.7.80"/>
    </reaction>
</comment>
<dbReference type="GO" id="GO:0005524">
    <property type="term" value="F:ATP binding"/>
    <property type="evidence" value="ECO:0007669"/>
    <property type="project" value="UniProtKB-KW"/>
</dbReference>
<dbReference type="NCBIfam" id="NF004281">
    <property type="entry name" value="PRK05690.1"/>
    <property type="match status" value="1"/>
</dbReference>
<feature type="compositionally biased region" description="Low complexity" evidence="12">
    <location>
        <begin position="98"/>
        <end position="110"/>
    </location>
</feature>
<dbReference type="SUPFAM" id="SSF69572">
    <property type="entry name" value="Activating enzymes of the ubiquitin-like proteins"/>
    <property type="match status" value="1"/>
</dbReference>
<evidence type="ECO:0000256" key="3">
    <source>
        <dbReference type="ARBA" id="ARBA00022679"/>
    </source>
</evidence>
<dbReference type="GO" id="GO:0061604">
    <property type="term" value="F:molybdopterin-synthase sulfurtransferase activity"/>
    <property type="evidence" value="ECO:0007669"/>
    <property type="project" value="UniProtKB-EC"/>
</dbReference>
<dbReference type="GO" id="GO:0006777">
    <property type="term" value="P:Mo-molybdopterin cofactor biosynthetic process"/>
    <property type="evidence" value="ECO:0007669"/>
    <property type="project" value="UniProtKB-UniRule"/>
</dbReference>
<dbReference type="Proteomes" id="UP001165080">
    <property type="component" value="Unassembled WGS sequence"/>
</dbReference>
<feature type="binding site" evidence="10">
    <location>
        <position position="213"/>
    </location>
    <ligand>
        <name>ATP</name>
        <dbReference type="ChEBI" id="CHEBI:30616"/>
    </ligand>
</feature>
<dbReference type="PANTHER" id="PTHR10953">
    <property type="entry name" value="UBIQUITIN-ACTIVATING ENZYME E1"/>
    <property type="match status" value="1"/>
</dbReference>
<evidence type="ECO:0000256" key="6">
    <source>
        <dbReference type="ARBA" id="ARBA00022741"/>
    </source>
</evidence>
<evidence type="ECO:0000256" key="5">
    <source>
        <dbReference type="ARBA" id="ARBA00022723"/>
    </source>
</evidence>
<evidence type="ECO:0000256" key="2">
    <source>
        <dbReference type="ARBA" id="ARBA00022490"/>
    </source>
</evidence>
<feature type="region of interest" description="Disordered" evidence="12">
    <location>
        <begin position="600"/>
        <end position="644"/>
    </location>
</feature>
<feature type="domain" description="Rhodanese" evidence="13">
    <location>
        <begin position="525"/>
        <end position="718"/>
    </location>
</feature>
<evidence type="ECO:0000313" key="15">
    <source>
        <dbReference type="Proteomes" id="UP001165080"/>
    </source>
</evidence>
<keyword evidence="7 10" id="KW-0862">Zinc</keyword>
<sequence>MSQIKADDQLAADDDVVTLREANSALRAQNIKQQRELAALQEQLAALRAELEGRAVGHTANDDPGTTHGERTTGAAAPAPTASPTPSAGFPSQPPAVAPSDGPPATAAAATPPPPASQPPPAPRAPPRHGLSRAQAERYSRHLLLPAFGVVAQERLCRGSVLVVGCGGLGSPVAMYLAAAGVGRLGLVDHDTVDVSNLHRQVLHATSRVGLHKAVSGRLTCAAINPTIQIETHTCGFTPATALPLADLYDVVVDASDNPATRYLVSDACVVAGKPLVSAAAVGTDGQLTVYNWGEDGPCYRCLFPESPSPENCSRCGEAGVLGVVPGIMGCLQALESIKILAGVGDVSSKKMTIFDALAGRFTSVRLRGRNPACVACGSCPTLTRTSLPAYDYVLFTGQPPDDGPPEDLRLIDPRVRLTPEQVARLLAEEAEAAAAAEEAAEASAAAVTAAAAAAPPAAGGASQDGEEGMPDRVSTGITEGGSSTSGLDLERAQSREGVGSNPGGSCDGGGGGGGGAGGEGRQRRRRRTMFLDVRPQAQYDVMALPGVVHVPYERLEQRLPEVLAMLGVGAAAAGAVSAEAVGSPPSSSSSAAAAAAAGETASKAAPPPPLPSAGAAGRDAQVDGGPATGPSGPAAALNGTSTSGGAAAAAAPAAVSGGGVELEAGPGAARPRVVVLCRRGNNSQRVVARLAGLGVERVTDMRGGYAAWAREVDPRMPLL</sequence>
<dbReference type="SMART" id="SM00450">
    <property type="entry name" value="RHOD"/>
    <property type="match status" value="1"/>
</dbReference>
<feature type="binding site" evidence="10">
    <location>
        <begin position="257"/>
        <end position="258"/>
    </location>
    <ligand>
        <name>ATP</name>
        <dbReference type="ChEBI" id="CHEBI:30616"/>
    </ligand>
</feature>
<evidence type="ECO:0000313" key="14">
    <source>
        <dbReference type="EMBL" id="GLC53528.1"/>
    </source>
</evidence>
<feature type="binding site" evidence="10">
    <location>
        <position position="377"/>
    </location>
    <ligand>
        <name>Zn(2+)</name>
        <dbReference type="ChEBI" id="CHEBI:29105"/>
    </ligand>
</feature>
<evidence type="ECO:0000256" key="8">
    <source>
        <dbReference type="ARBA" id="ARBA00022840"/>
    </source>
</evidence>
<evidence type="ECO:0000259" key="13">
    <source>
        <dbReference type="PROSITE" id="PS50206"/>
    </source>
</evidence>
<dbReference type="InterPro" id="IPR028885">
    <property type="entry name" value="MOCS3/Uba4"/>
</dbReference>
<keyword evidence="6 10" id="KW-0547">Nucleotide-binding</keyword>
<comment type="pathway">
    <text evidence="10">Cofactor biosynthesis; molybdopterin biosynthesis.</text>
</comment>
<keyword evidence="2 10" id="KW-0963">Cytoplasm</keyword>
<feature type="region of interest" description="Disordered" evidence="12">
    <location>
        <begin position="457"/>
        <end position="524"/>
    </location>
</feature>
<dbReference type="PANTHER" id="PTHR10953:SF102">
    <property type="entry name" value="ADENYLYLTRANSFERASE AND SULFURTRANSFERASE MOCS3"/>
    <property type="match status" value="1"/>
</dbReference>
<dbReference type="GO" id="GO:0046872">
    <property type="term" value="F:metal ion binding"/>
    <property type="evidence" value="ECO:0007669"/>
    <property type="project" value="UniProtKB-KW"/>
</dbReference>
<dbReference type="Gene3D" id="3.40.50.720">
    <property type="entry name" value="NAD(P)-binding Rossmann-like Domain"/>
    <property type="match status" value="1"/>
</dbReference>
<keyword evidence="8 10" id="KW-0067">ATP-binding</keyword>
<comment type="cofactor">
    <cofactor evidence="10">
        <name>Zn(2+)</name>
        <dbReference type="ChEBI" id="CHEBI:29105"/>
    </cofactor>
    <text evidence="10">Binds 1 zinc ion per subunit.</text>
</comment>
<evidence type="ECO:0000256" key="12">
    <source>
        <dbReference type="SAM" id="MobiDB-lite"/>
    </source>
</evidence>
<keyword evidence="15" id="KW-1185">Reference proteome</keyword>
<feature type="active site" description="Cysteine persulfide intermediate; for sulfurtransferase activity" evidence="10">
    <location>
        <position position="678"/>
    </location>
</feature>
<keyword evidence="11" id="KW-0175">Coiled coil</keyword>
<dbReference type="InterPro" id="IPR035985">
    <property type="entry name" value="Ubiquitin-activating_enz"/>
</dbReference>
<dbReference type="InterPro" id="IPR045886">
    <property type="entry name" value="ThiF/MoeB/HesA"/>
</dbReference>
<protein>
    <recommendedName>
        <fullName evidence="10">Adenylyltransferase and sulfurtransferase MOCS3</fullName>
    </recommendedName>
    <alternativeName>
        <fullName evidence="10">Molybdenum cofactor synthesis protein 3</fullName>
    </alternativeName>
    <domain>
        <recommendedName>
            <fullName evidence="10">Molybdopterin-synthase adenylyltransferase</fullName>
            <ecNumber evidence="10">2.7.7.80</ecNumber>
        </recommendedName>
        <alternativeName>
            <fullName evidence="10">Adenylyltransferase MOCS3</fullName>
        </alternativeName>
        <alternativeName>
            <fullName evidence="10">Sulfur carrier protein MOCS2A adenylyltransferase</fullName>
        </alternativeName>
    </domain>
    <domain>
        <recommendedName>
            <fullName evidence="10">Molybdopterin-synthase sulfurtransferase</fullName>
            <ecNumber evidence="10">2.8.1.11</ecNumber>
        </recommendedName>
        <alternativeName>
            <fullName evidence="10">Sulfurtransferase MOCS3</fullName>
        </alternativeName>
        <alternativeName>
            <fullName evidence="10">Sulfur carrier protein MOCS2A sulfurtransferase</fullName>
        </alternativeName>
    </domain>
</protein>
<evidence type="ECO:0000256" key="10">
    <source>
        <dbReference type="HAMAP-Rule" id="MF_03049"/>
    </source>
</evidence>
<feature type="compositionally biased region" description="Low complexity" evidence="12">
    <location>
        <begin position="475"/>
        <end position="487"/>
    </location>
</feature>
<dbReference type="GO" id="GO:0061605">
    <property type="term" value="F:molybdopterin-synthase adenylyltransferase activity"/>
    <property type="evidence" value="ECO:0007669"/>
    <property type="project" value="UniProtKB-EC"/>
</dbReference>
<gene>
    <name evidence="14" type="primary">PLEST007023</name>
    <name evidence="10" type="synonym">CNX5</name>
    <name evidence="10" type="synonym">MOCS3</name>
    <name evidence="10" type="synonym">UBA4</name>
    <name evidence="14" type="ORF">PLESTB_000759400</name>
</gene>
<feature type="binding site" evidence="10">
    <location>
        <position position="299"/>
    </location>
    <ligand>
        <name>Zn(2+)</name>
        <dbReference type="ChEBI" id="CHEBI:29105"/>
    </ligand>
</feature>
<dbReference type="GO" id="GO:0002143">
    <property type="term" value="P:tRNA wobble position uridine thiolation"/>
    <property type="evidence" value="ECO:0007669"/>
    <property type="project" value="InterPro"/>
</dbReference>
<organism evidence="14 15">
    <name type="scientific">Pleodorina starrii</name>
    <dbReference type="NCBI Taxonomy" id="330485"/>
    <lineage>
        <taxon>Eukaryota</taxon>
        <taxon>Viridiplantae</taxon>
        <taxon>Chlorophyta</taxon>
        <taxon>core chlorophytes</taxon>
        <taxon>Chlorophyceae</taxon>
        <taxon>CS clade</taxon>
        <taxon>Chlamydomonadales</taxon>
        <taxon>Volvocaceae</taxon>
        <taxon>Pleodorina</taxon>
    </lineage>
</organism>
<comment type="function">
    <text evidence="10">Plays a central role in 2-thiolation of mcm(5)S(2)U at tRNA wobble positions of cytosolic tRNA(Lys), tRNA(Glu) and tRNA(Gln). Also essential during biosynthesis of the molybdenum cofactor. Acts by mediating the C-terminal thiocarboxylation of sulfur carriers URM1 and MOCS2A. Its N-terminus first activates URM1 and MOCS2A as acyl-adenylates (-COAMP), then the persulfide sulfur on the catalytic cysteine is transferred to URM1 and MOCS2A to form thiocarboxylation (-COSH) of their C-terminus. The reaction probably involves hydrogen sulfide that is generated from the persulfide intermediate and that acts as nucleophile towards URM1 and MOCS2A. Subsequently, a transient disulfide bond is formed. Does not use thiosulfate as sulfur donor; NFS1 probably acting as a sulfur donor for thiocarboxylation reactions.</text>
</comment>
<dbReference type="SUPFAM" id="SSF52821">
    <property type="entry name" value="Rhodanese/Cell cycle control phosphatase"/>
    <property type="match status" value="1"/>
</dbReference>
<evidence type="ECO:0000256" key="1">
    <source>
        <dbReference type="ARBA" id="ARBA00004514"/>
    </source>
</evidence>
<feature type="binding site" evidence="10">
    <location>
        <position position="374"/>
    </location>
    <ligand>
        <name>Zn(2+)</name>
        <dbReference type="ChEBI" id="CHEBI:29105"/>
    </ligand>
</feature>
<feature type="compositionally biased region" description="Low complexity" evidence="12">
    <location>
        <begin position="625"/>
        <end position="644"/>
    </location>
</feature>
<evidence type="ECO:0000256" key="11">
    <source>
        <dbReference type="SAM" id="Coils"/>
    </source>
</evidence>
<feature type="coiled-coil region" evidence="11">
    <location>
        <begin position="23"/>
        <end position="50"/>
    </location>
</feature>
<evidence type="ECO:0000256" key="9">
    <source>
        <dbReference type="ARBA" id="ARBA00023268"/>
    </source>
</evidence>
<dbReference type="EC" id="2.8.1.11" evidence="10"/>
<dbReference type="GO" id="GO:0005829">
    <property type="term" value="C:cytosol"/>
    <property type="evidence" value="ECO:0007669"/>
    <property type="project" value="UniProtKB-SubCell"/>
</dbReference>
<comment type="pathway">
    <text evidence="10">tRNA modification; 5-methoxycarbonylmethyl-2-thiouridine-tRNA biosynthesis.</text>
</comment>
<keyword evidence="14" id="KW-0548">Nucleotidyltransferase</keyword>
<evidence type="ECO:0000256" key="7">
    <source>
        <dbReference type="ARBA" id="ARBA00022833"/>
    </source>
</evidence>
<feature type="binding site" evidence="10">
    <location>
        <position position="302"/>
    </location>
    <ligand>
        <name>Zn(2+)</name>
        <dbReference type="ChEBI" id="CHEBI:29105"/>
    </ligand>
</feature>
<dbReference type="InterPro" id="IPR000594">
    <property type="entry name" value="ThiF_NAD_FAD-bd"/>
</dbReference>
<reference evidence="14 15" key="1">
    <citation type="journal article" date="2023" name="Commun. Biol.">
        <title>Reorganization of the ancestral sex-determining regions during the evolution of trioecy in Pleodorina starrii.</title>
        <authorList>
            <person name="Takahashi K."/>
            <person name="Suzuki S."/>
            <person name="Kawai-Toyooka H."/>
            <person name="Yamamoto K."/>
            <person name="Hamaji T."/>
            <person name="Ootsuki R."/>
            <person name="Yamaguchi H."/>
            <person name="Kawachi M."/>
            <person name="Higashiyama T."/>
            <person name="Nozaki H."/>
        </authorList>
    </citation>
    <scope>NUCLEOTIDE SEQUENCE [LARGE SCALE GENOMIC DNA]</scope>
    <source>
        <strain evidence="14 15">NIES-4479</strain>
    </source>
</reference>
<dbReference type="GO" id="GO:0004792">
    <property type="term" value="F:thiosulfate-cyanide sulfurtransferase activity"/>
    <property type="evidence" value="ECO:0007669"/>
    <property type="project" value="TreeGrafter"/>
</dbReference>
<feature type="binding site" evidence="10">
    <location>
        <position position="168"/>
    </location>
    <ligand>
        <name>ATP</name>
        <dbReference type="ChEBI" id="CHEBI:30616"/>
    </ligand>
</feature>
<keyword evidence="3 10" id="KW-0808">Transferase</keyword>
<feature type="binding site" evidence="10">
    <location>
        <begin position="196"/>
        <end position="200"/>
    </location>
    <ligand>
        <name>ATP</name>
        <dbReference type="ChEBI" id="CHEBI:30616"/>
    </ligand>
</feature>
<dbReference type="AlphaFoldDB" id="A0A9W6BKH9"/>
<keyword evidence="5 10" id="KW-0479">Metal-binding</keyword>
<comment type="caution">
    <text evidence="14">The sequence shown here is derived from an EMBL/GenBank/DDBJ whole genome shotgun (WGS) entry which is preliminary data.</text>
</comment>
<dbReference type="FunFam" id="3.40.50.720:FF:000033">
    <property type="entry name" value="Adenylyltransferase and sulfurtransferase MOCS3"/>
    <property type="match status" value="1"/>
</dbReference>
<dbReference type="InterPro" id="IPR001763">
    <property type="entry name" value="Rhodanese-like_dom"/>
</dbReference>
<dbReference type="HAMAP" id="MF_03049">
    <property type="entry name" value="MOCS3_Uba4"/>
    <property type="match status" value="1"/>
</dbReference>
<dbReference type="CDD" id="cd00757">
    <property type="entry name" value="ThiF_MoeB_HesA_family"/>
    <property type="match status" value="1"/>
</dbReference>
<dbReference type="OrthoDB" id="10261062at2759"/>
<dbReference type="GO" id="GO:0042292">
    <property type="term" value="F:URM1 activating enzyme activity"/>
    <property type="evidence" value="ECO:0007669"/>
    <property type="project" value="TreeGrafter"/>
</dbReference>
<feature type="compositionally biased region" description="Pro residues" evidence="12">
    <location>
        <begin position="111"/>
        <end position="125"/>
    </location>
</feature>
<keyword evidence="10" id="KW-0501">Molybdenum cofactor biosynthesis</keyword>
<keyword evidence="4 10" id="KW-0819">tRNA processing</keyword>
<comment type="similarity">
    <text evidence="10">In the N-terminal section; belongs to the HesA/MoeB/ThiF family. UBA4 subfamily.</text>
</comment>
<dbReference type="EMBL" id="BRXU01000008">
    <property type="protein sequence ID" value="GLC53528.1"/>
    <property type="molecule type" value="Genomic_DNA"/>
</dbReference>
<feature type="compositionally biased region" description="Low complexity" evidence="12">
    <location>
        <begin position="72"/>
        <end position="89"/>
    </location>
</feature>
<feature type="compositionally biased region" description="Gly residues" evidence="12">
    <location>
        <begin position="501"/>
        <end position="520"/>
    </location>
</feature>
<feature type="binding site" evidence="10">
    <location>
        <position position="189"/>
    </location>
    <ligand>
        <name>ATP</name>
        <dbReference type="ChEBI" id="CHEBI:30616"/>
    </ligand>
</feature>
<dbReference type="Pfam" id="PF00899">
    <property type="entry name" value="ThiF"/>
    <property type="match status" value="1"/>
</dbReference>
<accession>A0A9W6BKH9</accession>
<dbReference type="InterPro" id="IPR036873">
    <property type="entry name" value="Rhodanese-like_dom_sf"/>
</dbReference>
<dbReference type="PROSITE" id="PS50206">
    <property type="entry name" value="RHODANESE_3"/>
    <property type="match status" value="1"/>
</dbReference>
<comment type="catalytic activity">
    <reaction evidence="10">
        <text>[molybdopterin-synthase sulfur-carrier protein]-C-terminal Gly-Gly-AMP + S-sulfanyl-L-cysteinyl-[cysteine desulfurase] + AH2 = [molybdopterin-synthase sulfur-carrier protein]-C-terminal-Gly-aminoethanethioate + L-cysteinyl-[cysteine desulfurase] + A + AMP + 2 H(+)</text>
        <dbReference type="Rhea" id="RHEA:48612"/>
        <dbReference type="Rhea" id="RHEA-COMP:12157"/>
        <dbReference type="Rhea" id="RHEA-COMP:12158"/>
        <dbReference type="Rhea" id="RHEA-COMP:12159"/>
        <dbReference type="Rhea" id="RHEA-COMP:19907"/>
        <dbReference type="ChEBI" id="CHEBI:13193"/>
        <dbReference type="ChEBI" id="CHEBI:15378"/>
        <dbReference type="ChEBI" id="CHEBI:17499"/>
        <dbReference type="ChEBI" id="CHEBI:29950"/>
        <dbReference type="ChEBI" id="CHEBI:61963"/>
        <dbReference type="ChEBI" id="CHEBI:90618"/>
        <dbReference type="ChEBI" id="CHEBI:232372"/>
        <dbReference type="ChEBI" id="CHEBI:456215"/>
        <dbReference type="EC" id="2.8.1.11"/>
    </reaction>
</comment>
<keyword evidence="9 10" id="KW-0511">Multifunctional enzyme</keyword>
<evidence type="ECO:0000256" key="4">
    <source>
        <dbReference type="ARBA" id="ARBA00022694"/>
    </source>
</evidence>
<dbReference type="Gene3D" id="3.40.250.10">
    <property type="entry name" value="Rhodanese-like domain"/>
    <property type="match status" value="1"/>
</dbReference>
<name>A0A9W6BKH9_9CHLO</name>
<comment type="subcellular location">
    <subcellularLocation>
        <location evidence="1">Cytoplasm</location>
        <location evidence="1">Cytosol</location>
    </subcellularLocation>
</comment>
<dbReference type="EC" id="2.7.7.80" evidence="10"/>
<proteinExistence type="inferred from homology"/>
<feature type="active site" description="Glycyl thioester intermediate; for adenylyltransferase activity" evidence="10">
    <location>
        <position position="316"/>
    </location>
</feature>